<sequence>MRFSFFTILSLFMFIGLSFAAPVMNGQDATLARRGGIRINVKTLTGKVLPLTVAPGDTIAAVKHQVEGASGIPPGNHRLIFGGKQLPDAATVASSHIGPGSTVTLTLALRGGKREAEGELYLRDLLAEYARSELKELERRGAHPSAHPRPIPSRPVYKSIRNEAPFPEYTPAPAAERRGPKSIIAHKSIREDMEELERRGHPSAHPRPIPSRPAHKSVREEAPSPEHTPAPEPAAERRGFKSMIAHKSVRDEPEGLDRRGHRSALPRPIHSLPAHKSVRGDLDELERRGFKSMIAHKSVRHDAEEVPPPGFTPAPAATR</sequence>
<feature type="signal peptide" evidence="2">
    <location>
        <begin position="1"/>
        <end position="20"/>
    </location>
</feature>
<dbReference type="AlphaFoldDB" id="A0A9P3L9H4"/>
<dbReference type="EMBL" id="BPQB01000004">
    <property type="protein sequence ID" value="GJE86529.1"/>
    <property type="molecule type" value="Genomic_DNA"/>
</dbReference>
<dbReference type="OrthoDB" id="3041414at2759"/>
<feature type="chain" id="PRO_5040119449" evidence="2">
    <location>
        <begin position="21"/>
        <end position="319"/>
    </location>
</feature>
<reference evidence="4 5" key="1">
    <citation type="submission" date="2021-08" db="EMBL/GenBank/DDBJ databases">
        <title>Draft Genome Sequence of Phanerochaete sordida strain YK-624.</title>
        <authorList>
            <person name="Mori T."/>
            <person name="Dohra H."/>
            <person name="Suzuki T."/>
            <person name="Kawagishi H."/>
            <person name="Hirai H."/>
        </authorList>
    </citation>
    <scope>NUCLEOTIDE SEQUENCE [LARGE SCALE GENOMIC DNA]</scope>
    <source>
        <strain evidence="4 5">YK-624</strain>
    </source>
</reference>
<dbReference type="PANTHER" id="PTHR10666">
    <property type="entry name" value="UBIQUITIN"/>
    <property type="match status" value="1"/>
</dbReference>
<dbReference type="Pfam" id="PF00240">
    <property type="entry name" value="ubiquitin"/>
    <property type="match status" value="1"/>
</dbReference>
<dbReference type="SUPFAM" id="SSF54236">
    <property type="entry name" value="Ubiquitin-like"/>
    <property type="match status" value="1"/>
</dbReference>
<evidence type="ECO:0000256" key="1">
    <source>
        <dbReference type="SAM" id="MobiDB-lite"/>
    </source>
</evidence>
<dbReference type="Proteomes" id="UP000703269">
    <property type="component" value="Unassembled WGS sequence"/>
</dbReference>
<evidence type="ECO:0000256" key="2">
    <source>
        <dbReference type="SAM" id="SignalP"/>
    </source>
</evidence>
<feature type="region of interest" description="Disordered" evidence="1">
    <location>
        <begin position="296"/>
        <end position="319"/>
    </location>
</feature>
<feature type="region of interest" description="Disordered" evidence="1">
    <location>
        <begin position="138"/>
        <end position="157"/>
    </location>
</feature>
<keyword evidence="5" id="KW-1185">Reference proteome</keyword>
<proteinExistence type="predicted"/>
<protein>
    <submittedName>
        <fullName evidence="4">UBL domain-containing protein</fullName>
    </submittedName>
</protein>
<dbReference type="PRINTS" id="PR00348">
    <property type="entry name" value="UBIQUITIN"/>
</dbReference>
<feature type="domain" description="Ubiquitin-like" evidence="3">
    <location>
        <begin position="37"/>
        <end position="112"/>
    </location>
</feature>
<feature type="region of interest" description="Disordered" evidence="1">
    <location>
        <begin position="194"/>
        <end position="280"/>
    </location>
</feature>
<dbReference type="InterPro" id="IPR000626">
    <property type="entry name" value="Ubiquitin-like_dom"/>
</dbReference>
<dbReference type="Gene3D" id="3.10.20.90">
    <property type="entry name" value="Phosphatidylinositol 3-kinase Catalytic Subunit, Chain A, domain 1"/>
    <property type="match status" value="1"/>
</dbReference>
<dbReference type="PROSITE" id="PS50053">
    <property type="entry name" value="UBIQUITIN_2"/>
    <property type="match status" value="1"/>
</dbReference>
<organism evidence="4 5">
    <name type="scientific">Phanerochaete sordida</name>
    <dbReference type="NCBI Taxonomy" id="48140"/>
    <lineage>
        <taxon>Eukaryota</taxon>
        <taxon>Fungi</taxon>
        <taxon>Dikarya</taxon>
        <taxon>Basidiomycota</taxon>
        <taxon>Agaricomycotina</taxon>
        <taxon>Agaricomycetes</taxon>
        <taxon>Polyporales</taxon>
        <taxon>Phanerochaetaceae</taxon>
        <taxon>Phanerochaete</taxon>
    </lineage>
</organism>
<comment type="caution">
    <text evidence="4">The sequence shown here is derived from an EMBL/GenBank/DDBJ whole genome shotgun (WGS) entry which is preliminary data.</text>
</comment>
<evidence type="ECO:0000259" key="3">
    <source>
        <dbReference type="PROSITE" id="PS50053"/>
    </source>
</evidence>
<accession>A0A9P3L9H4</accession>
<gene>
    <name evidence="4" type="ORF">PsYK624_026090</name>
</gene>
<dbReference type="InterPro" id="IPR019956">
    <property type="entry name" value="Ubiquitin_dom"/>
</dbReference>
<evidence type="ECO:0000313" key="5">
    <source>
        <dbReference type="Proteomes" id="UP000703269"/>
    </source>
</evidence>
<dbReference type="InterPro" id="IPR050158">
    <property type="entry name" value="Ubiquitin_ubiquitin-like"/>
</dbReference>
<dbReference type="InterPro" id="IPR029071">
    <property type="entry name" value="Ubiquitin-like_domsf"/>
</dbReference>
<keyword evidence="2" id="KW-0732">Signal</keyword>
<dbReference type="SMART" id="SM00213">
    <property type="entry name" value="UBQ"/>
    <property type="match status" value="1"/>
</dbReference>
<feature type="compositionally biased region" description="Basic and acidic residues" evidence="1">
    <location>
        <begin position="248"/>
        <end position="258"/>
    </location>
</feature>
<evidence type="ECO:0000313" key="4">
    <source>
        <dbReference type="EMBL" id="GJE86529.1"/>
    </source>
</evidence>
<name>A0A9P3L9H4_9APHY</name>